<dbReference type="SUPFAM" id="SSF54534">
    <property type="entry name" value="FKBP-like"/>
    <property type="match status" value="1"/>
</dbReference>
<dbReference type="PROSITE" id="PS51257">
    <property type="entry name" value="PROKAR_LIPOPROTEIN"/>
    <property type="match status" value="1"/>
</dbReference>
<dbReference type="Gene3D" id="3.10.50.40">
    <property type="match status" value="1"/>
</dbReference>
<comment type="caution">
    <text evidence="6">The sequence shown here is derived from an EMBL/GenBank/DDBJ whole genome shotgun (WGS) entry which is preliminary data.</text>
</comment>
<dbReference type="EMBL" id="JAGDYP010000005">
    <property type="protein sequence ID" value="MBO1884287.1"/>
    <property type="molecule type" value="Genomic_DNA"/>
</dbReference>
<dbReference type="Proteomes" id="UP000681610">
    <property type="component" value="Unassembled WGS sequence"/>
</dbReference>
<evidence type="ECO:0000256" key="2">
    <source>
        <dbReference type="ARBA" id="ARBA00013194"/>
    </source>
</evidence>
<sequence length="281" mass="30796">MLNKFLFGISLISTLLIVSCKKNDNNSPTATPPRDVTEVRNENNAAIENFLKTHSLTYSSTASFDAKVTFATTTNTTNAIWGNSDLKTLELDVYDDNNNKIRHKLYYMILQQGTGTTTTIADLVYVNYKGQLLNLSVFDETVSLSQRNWIDLIGDITDNKKNGTIKGFAEGVSLLKASSGNSLENGSGGFLVPPSDCGIGVFFIPSGLGYFNANQAKIPAYSPLIYTVQLIGTTRADHDSDGIPSINEIRRDNYGIVTFPNCNAAKETVYKPDYLDPKNCD</sequence>
<proteinExistence type="predicted"/>
<evidence type="ECO:0000259" key="5">
    <source>
        <dbReference type="PROSITE" id="PS50059"/>
    </source>
</evidence>
<dbReference type="PROSITE" id="PS50059">
    <property type="entry name" value="FKBP_PPIASE"/>
    <property type="match status" value="1"/>
</dbReference>
<dbReference type="GO" id="GO:0016853">
    <property type="term" value="F:isomerase activity"/>
    <property type="evidence" value="ECO:0007669"/>
    <property type="project" value="UniProtKB-KW"/>
</dbReference>
<accession>A0ABS3PY85</accession>
<organism evidence="6 7">
    <name type="scientific">Capnocytophaga bilenii</name>
    <dbReference type="NCBI Taxonomy" id="2819369"/>
    <lineage>
        <taxon>Bacteria</taxon>
        <taxon>Pseudomonadati</taxon>
        <taxon>Bacteroidota</taxon>
        <taxon>Flavobacteriia</taxon>
        <taxon>Flavobacteriales</taxon>
        <taxon>Flavobacteriaceae</taxon>
        <taxon>Capnocytophaga</taxon>
    </lineage>
</organism>
<keyword evidence="4 6" id="KW-0413">Isomerase</keyword>
<evidence type="ECO:0000256" key="1">
    <source>
        <dbReference type="ARBA" id="ARBA00000971"/>
    </source>
</evidence>
<dbReference type="EC" id="5.2.1.8" evidence="2 4"/>
<name>A0ABS3PY85_9FLAO</name>
<protein>
    <recommendedName>
        <fullName evidence="2 4">peptidylprolyl isomerase</fullName>
        <ecNumber evidence="2 4">5.2.1.8</ecNumber>
    </recommendedName>
</protein>
<gene>
    <name evidence="6" type="ORF">J4N46_07600</name>
</gene>
<evidence type="ECO:0000256" key="3">
    <source>
        <dbReference type="ARBA" id="ARBA00023110"/>
    </source>
</evidence>
<evidence type="ECO:0000313" key="6">
    <source>
        <dbReference type="EMBL" id="MBO1884287.1"/>
    </source>
</evidence>
<evidence type="ECO:0000256" key="4">
    <source>
        <dbReference type="PROSITE-ProRule" id="PRU00277"/>
    </source>
</evidence>
<dbReference type="InterPro" id="IPR046357">
    <property type="entry name" value="PPIase_dom_sf"/>
</dbReference>
<comment type="catalytic activity">
    <reaction evidence="1 4">
        <text>[protein]-peptidylproline (omega=180) = [protein]-peptidylproline (omega=0)</text>
        <dbReference type="Rhea" id="RHEA:16237"/>
        <dbReference type="Rhea" id="RHEA-COMP:10747"/>
        <dbReference type="Rhea" id="RHEA-COMP:10748"/>
        <dbReference type="ChEBI" id="CHEBI:83833"/>
        <dbReference type="ChEBI" id="CHEBI:83834"/>
        <dbReference type="EC" id="5.2.1.8"/>
    </reaction>
</comment>
<feature type="domain" description="PPIase FKBP-type" evidence="5">
    <location>
        <begin position="121"/>
        <end position="234"/>
    </location>
</feature>
<evidence type="ECO:0000313" key="7">
    <source>
        <dbReference type="Proteomes" id="UP000681610"/>
    </source>
</evidence>
<dbReference type="InterPro" id="IPR001179">
    <property type="entry name" value="PPIase_FKBP_dom"/>
</dbReference>
<dbReference type="RefSeq" id="WP_208058810.1">
    <property type="nucleotide sequence ID" value="NZ_CAUQMC010000007.1"/>
</dbReference>
<keyword evidence="3 4" id="KW-0697">Rotamase</keyword>
<reference evidence="6 7" key="1">
    <citation type="submission" date="2021-03" db="EMBL/GenBank/DDBJ databases">
        <title>Isolation and description of Capnocytophaga bilenii sp. nov., a novel Capnocytophaga species, isolated from a gingivitis subject.</title>
        <authorList>
            <person name="Antezack A."/>
            <person name="Monnet-Corti V."/>
            <person name="La Scola B."/>
        </authorList>
    </citation>
    <scope>NUCLEOTIDE SEQUENCE [LARGE SCALE GENOMIC DNA]</scope>
    <source>
        <strain evidence="6 7">Marseille-Q4570</strain>
    </source>
</reference>
<keyword evidence="7" id="KW-1185">Reference proteome</keyword>